<feature type="active site" description="Proton donor" evidence="7">
    <location>
        <position position="347"/>
    </location>
</feature>
<comment type="function">
    <text evidence="2">Catalyzes the formation of the alpha-1,6-glucosidic linkages in glycogen by scission of a 1,4-alpha-linked oligosaccharide from growing alpha-1,4-glucan chains and the subsequent attachment of the oligosaccharide to the alpha-1,6 position.</text>
</comment>
<evidence type="ECO:0000256" key="3">
    <source>
        <dbReference type="ARBA" id="ARBA00009000"/>
    </source>
</evidence>
<accession>A0A1H6V2N9</accession>
<evidence type="ECO:0000256" key="1">
    <source>
        <dbReference type="ARBA" id="ARBA00000826"/>
    </source>
</evidence>
<dbReference type="STRING" id="408657.SAMN04487995_2896"/>
<dbReference type="PANTHER" id="PTHR43651:SF11">
    <property type="entry name" value="MALTO-OLIGOSYLTREHALOSE TREHALOHYDROLASE"/>
    <property type="match status" value="1"/>
</dbReference>
<comment type="catalytic activity">
    <reaction evidence="1">
        <text>Transfers a segment of a (1-&gt;4)-alpha-D-glucan chain to a primary hydroxy group in a similar glucan chain.</text>
        <dbReference type="EC" id="2.4.1.18"/>
    </reaction>
</comment>
<organism evidence="9 10">
    <name type="scientific">Dyadobacter koreensis</name>
    <dbReference type="NCBI Taxonomy" id="408657"/>
    <lineage>
        <taxon>Bacteria</taxon>
        <taxon>Pseudomonadati</taxon>
        <taxon>Bacteroidota</taxon>
        <taxon>Cytophagia</taxon>
        <taxon>Cytophagales</taxon>
        <taxon>Spirosomataceae</taxon>
        <taxon>Dyadobacter</taxon>
    </lineage>
</organism>
<dbReference type="Pfam" id="PF00128">
    <property type="entry name" value="Alpha-amylase"/>
    <property type="match status" value="2"/>
</dbReference>
<evidence type="ECO:0000256" key="2">
    <source>
        <dbReference type="ARBA" id="ARBA00002953"/>
    </source>
</evidence>
<evidence type="ECO:0000313" key="9">
    <source>
        <dbReference type="EMBL" id="SEI98771.1"/>
    </source>
</evidence>
<feature type="domain" description="Glycosyl hydrolase family 13 catalytic" evidence="8">
    <location>
        <begin position="143"/>
        <end position="501"/>
    </location>
</feature>
<keyword evidence="9" id="KW-0378">Hydrolase</keyword>
<feature type="active site" description="Nucleophile" evidence="7">
    <location>
        <position position="303"/>
    </location>
</feature>
<evidence type="ECO:0000256" key="6">
    <source>
        <dbReference type="ARBA" id="ARBA00023277"/>
    </source>
</evidence>
<evidence type="ECO:0000259" key="8">
    <source>
        <dbReference type="SMART" id="SM00642"/>
    </source>
</evidence>
<dbReference type="AlphaFoldDB" id="A0A1H6V2N9"/>
<gene>
    <name evidence="9" type="ORF">SAMN04487995_2896</name>
</gene>
<protein>
    <recommendedName>
        <fullName evidence="4">1,4-alpha-glucan branching enzyme</fullName>
        <ecNumber evidence="4">2.4.1.18</ecNumber>
    </recommendedName>
</protein>
<dbReference type="InterPro" id="IPR044143">
    <property type="entry name" value="GlgB_N_E_set_prok"/>
</dbReference>
<dbReference type="EC" id="2.4.1.18" evidence="4"/>
<sequence length="619" mass="70238">MLDSKLTSQNPYMENLNTEDTDIIENFEGMGAICHPEGVHYRVWAPNADSVSVVGSFNDWNAEANPMHQEENGNWGLLVENSKEGDEYKFALKTPNGDFQRNDPYALKVTNSVGNSVVYNHASFDWQDANYSMPSWNELVIYELHIGTFHVKDENHIGTFYTAIEKLGYLKELGINAVELMPSAEFPGDRSWGYNPSNPFAIESDYGGPEGLKAFVKAAHEAGIAVILDVVYNHFGPSDLDLWRFDGWSENDGGGIYFYNDWKAETPWGGTRPDYGRGEVRQYIHDNAMMWLRDYRIDGLRMDMVVYIRNVKADGNPGNDLKDGISLMQWINKDIKDNFPNRITIAEDMHSLDMVTNSVENDGMGYGSQWDAEFVHSVRDAIITANDQDRNIPSVVDAITSRYNSDSFQRIIYTESHDEVANGQARVAEEIADGDVNNWYSKKRAALGVALVMTSPGIPMIFQGQPLLEDKWFSDTDPLDWARQEQFAGFTNLHRDLIHLRRNWFGVTEGLQGQDVHIIRADNDKKVIVMHRYKDGGPKDSVVVVLNFSTQTFDDYKVGFPRAGSWKLRFNSDNESYDQDFSNLGIFDVTTTEGEFDNLSNYVSLQIPPYSALIYSQEE</sequence>
<dbReference type="PIRSF" id="PIRSF000463">
    <property type="entry name" value="GlgB"/>
    <property type="match status" value="1"/>
</dbReference>
<dbReference type="InterPro" id="IPR013780">
    <property type="entry name" value="Glyco_hydro_b"/>
</dbReference>
<keyword evidence="5" id="KW-0808">Transferase</keyword>
<proteinExistence type="inferred from homology"/>
<dbReference type="InterPro" id="IPR037439">
    <property type="entry name" value="Branching_enzy"/>
</dbReference>
<dbReference type="SUPFAM" id="SSF51445">
    <property type="entry name" value="(Trans)glycosidases"/>
    <property type="match status" value="1"/>
</dbReference>
<dbReference type="EMBL" id="FNXY01000004">
    <property type="protein sequence ID" value="SEI98771.1"/>
    <property type="molecule type" value="Genomic_DNA"/>
</dbReference>
<reference evidence="9 10" key="1">
    <citation type="submission" date="2016-10" db="EMBL/GenBank/DDBJ databases">
        <authorList>
            <person name="de Groot N.N."/>
        </authorList>
    </citation>
    <scope>NUCLEOTIDE SEQUENCE [LARGE SCALE GENOMIC DNA]</scope>
    <source>
        <strain evidence="9 10">DSM 19938</strain>
    </source>
</reference>
<dbReference type="InterPro" id="IPR004193">
    <property type="entry name" value="Glyco_hydro_13_N"/>
</dbReference>
<dbReference type="Gene3D" id="2.60.40.10">
    <property type="entry name" value="Immunoglobulins"/>
    <property type="match status" value="1"/>
</dbReference>
<dbReference type="InterPro" id="IPR014756">
    <property type="entry name" value="Ig_E-set"/>
</dbReference>
<dbReference type="CDD" id="cd11325">
    <property type="entry name" value="AmyAc_GTHase"/>
    <property type="match status" value="1"/>
</dbReference>
<keyword evidence="6" id="KW-0119">Carbohydrate metabolism</keyword>
<evidence type="ECO:0000256" key="4">
    <source>
        <dbReference type="ARBA" id="ARBA00012541"/>
    </source>
</evidence>
<dbReference type="InterPro" id="IPR017853">
    <property type="entry name" value="GH"/>
</dbReference>
<name>A0A1H6V2N9_9BACT</name>
<dbReference type="GO" id="GO:0043169">
    <property type="term" value="F:cation binding"/>
    <property type="evidence" value="ECO:0007669"/>
    <property type="project" value="InterPro"/>
</dbReference>
<dbReference type="Proteomes" id="UP000199532">
    <property type="component" value="Unassembled WGS sequence"/>
</dbReference>
<dbReference type="GO" id="GO:0003844">
    <property type="term" value="F:1,4-alpha-glucan branching enzyme activity"/>
    <property type="evidence" value="ECO:0007669"/>
    <property type="project" value="UniProtKB-EC"/>
</dbReference>
<evidence type="ECO:0000313" key="10">
    <source>
        <dbReference type="Proteomes" id="UP000199532"/>
    </source>
</evidence>
<dbReference type="CDD" id="cd02855">
    <property type="entry name" value="E_set_GBE_prok_N"/>
    <property type="match status" value="1"/>
</dbReference>
<dbReference type="SMART" id="SM00642">
    <property type="entry name" value="Aamy"/>
    <property type="match status" value="1"/>
</dbReference>
<dbReference type="InterPro" id="IPR006047">
    <property type="entry name" value="GH13_cat_dom"/>
</dbReference>
<evidence type="ECO:0000256" key="7">
    <source>
        <dbReference type="PIRSR" id="PIRSR000463-1"/>
    </source>
</evidence>
<dbReference type="Pfam" id="PF02922">
    <property type="entry name" value="CBM_48"/>
    <property type="match status" value="1"/>
</dbReference>
<dbReference type="GO" id="GO:0004553">
    <property type="term" value="F:hydrolase activity, hydrolyzing O-glycosyl compounds"/>
    <property type="evidence" value="ECO:0007669"/>
    <property type="project" value="InterPro"/>
</dbReference>
<dbReference type="Gene3D" id="3.20.20.80">
    <property type="entry name" value="Glycosidases"/>
    <property type="match status" value="1"/>
</dbReference>
<dbReference type="SUPFAM" id="SSF51011">
    <property type="entry name" value="Glycosyl hydrolase domain"/>
    <property type="match status" value="1"/>
</dbReference>
<dbReference type="InterPro" id="IPR006048">
    <property type="entry name" value="A-amylase/branching_C"/>
</dbReference>
<dbReference type="PANTHER" id="PTHR43651">
    <property type="entry name" value="1,4-ALPHA-GLUCAN-BRANCHING ENZYME"/>
    <property type="match status" value="1"/>
</dbReference>
<dbReference type="SUPFAM" id="SSF81296">
    <property type="entry name" value="E set domains"/>
    <property type="match status" value="1"/>
</dbReference>
<dbReference type="InterPro" id="IPR013783">
    <property type="entry name" value="Ig-like_fold"/>
</dbReference>
<comment type="similarity">
    <text evidence="3">Belongs to the glycosyl hydrolase 13 family. GlgB subfamily.</text>
</comment>
<dbReference type="Gene3D" id="2.60.40.1180">
    <property type="entry name" value="Golgi alpha-mannosidase II"/>
    <property type="match status" value="1"/>
</dbReference>
<dbReference type="GO" id="GO:0005978">
    <property type="term" value="P:glycogen biosynthetic process"/>
    <property type="evidence" value="ECO:0007669"/>
    <property type="project" value="InterPro"/>
</dbReference>
<keyword evidence="10" id="KW-1185">Reference proteome</keyword>
<evidence type="ECO:0000256" key="5">
    <source>
        <dbReference type="ARBA" id="ARBA00022679"/>
    </source>
</evidence>
<dbReference type="Pfam" id="PF02806">
    <property type="entry name" value="Alpha-amylase_C"/>
    <property type="match status" value="1"/>
</dbReference>